<dbReference type="AlphaFoldDB" id="A0A2S6H584"/>
<evidence type="ECO:0000313" key="2">
    <source>
        <dbReference type="Proteomes" id="UP000238071"/>
    </source>
</evidence>
<dbReference type="EMBL" id="PTIY01000003">
    <property type="protein sequence ID" value="PPK72649.1"/>
    <property type="molecule type" value="Genomic_DNA"/>
</dbReference>
<sequence>MEDQDSHYQRMCRLDFNDGAFLSRSIDDIDFKSIKHSFKPRAKGFQLPRIAFLGLYSHLSMTDQRHICKALGFEYIPEIKFGITDEDAMNKLTAKWRDITKEYTKLIVIGNASDEDITELLYKRYIDLTIPKDPQIEQRPRRPLPIFIEHKIPILFESELIKTHPDYPLLSNSTSWGNLVFNPANGKFSR</sequence>
<protein>
    <submittedName>
        <fullName evidence="1">Uncharacterized protein</fullName>
    </submittedName>
</protein>
<proteinExistence type="predicted"/>
<dbReference type="RefSeq" id="WP_104422747.1">
    <property type="nucleotide sequence ID" value="NZ_PTIY01000003.1"/>
</dbReference>
<comment type="caution">
    <text evidence="1">The sequence shown here is derived from an EMBL/GenBank/DDBJ whole genome shotgun (WGS) entry which is preliminary data.</text>
</comment>
<name>A0A2S6H584_9GAMM</name>
<dbReference type="OrthoDB" id="9939166at2"/>
<keyword evidence="2" id="KW-1185">Reference proteome</keyword>
<organism evidence="1 2">
    <name type="scientific">Methylobacter tundripaludum</name>
    <dbReference type="NCBI Taxonomy" id="173365"/>
    <lineage>
        <taxon>Bacteria</taxon>
        <taxon>Pseudomonadati</taxon>
        <taxon>Pseudomonadota</taxon>
        <taxon>Gammaproteobacteria</taxon>
        <taxon>Methylococcales</taxon>
        <taxon>Methylococcaceae</taxon>
        <taxon>Methylobacter</taxon>
    </lineage>
</organism>
<dbReference type="Proteomes" id="UP000238071">
    <property type="component" value="Unassembled WGS sequence"/>
</dbReference>
<gene>
    <name evidence="1" type="ORF">B0F88_10382</name>
</gene>
<reference evidence="1 2" key="1">
    <citation type="submission" date="2018-02" db="EMBL/GenBank/DDBJ databases">
        <title>Subsurface microbial communities from deep shales in Ohio and West Virginia, USA.</title>
        <authorList>
            <person name="Wrighton K."/>
        </authorList>
    </citation>
    <scope>NUCLEOTIDE SEQUENCE [LARGE SCALE GENOMIC DNA]</scope>
    <source>
        <strain evidence="1 2">OWC-G53F</strain>
    </source>
</reference>
<evidence type="ECO:0000313" key="1">
    <source>
        <dbReference type="EMBL" id="PPK72649.1"/>
    </source>
</evidence>
<accession>A0A2S6H584</accession>